<protein>
    <submittedName>
        <fullName evidence="2">CRISPR system Cascade subunit CasD</fullName>
    </submittedName>
</protein>
<evidence type="ECO:0000313" key="3">
    <source>
        <dbReference type="Proteomes" id="UP000193009"/>
    </source>
</evidence>
<keyword evidence="1" id="KW-0051">Antiviral defense</keyword>
<gene>
    <name evidence="2" type="ORF">FAM23169_00901</name>
</gene>
<dbReference type="GO" id="GO:0003723">
    <property type="term" value="F:RNA binding"/>
    <property type="evidence" value="ECO:0007669"/>
    <property type="project" value="InterPro"/>
</dbReference>
<reference evidence="2 3" key="1">
    <citation type="journal article" date="2017" name="Front. Microbiol.">
        <title>The Histidine Decarboxylase Gene Cluster of Lactobacillus parabuchneri Was Gained by Horizontal Gene Transfer and Is Mobile within the Species.</title>
        <authorList>
            <person name="Wuthrich D."/>
            <person name="Berthoud H."/>
            <person name="Wechsler D."/>
            <person name="Eugster E."/>
            <person name="Irmler S."/>
            <person name="Bruggmann R."/>
        </authorList>
    </citation>
    <scope>NUCLEOTIDE SEQUENCE [LARGE SCALE GENOMIC DNA]</scope>
    <source>
        <strain evidence="2 3">FAM23169</strain>
    </source>
</reference>
<dbReference type="OrthoDB" id="3189549at2"/>
<dbReference type="AlphaFoldDB" id="A0A1X1FFN9"/>
<dbReference type="Proteomes" id="UP000193009">
    <property type="component" value="Unassembled WGS sequence"/>
</dbReference>
<dbReference type="Pfam" id="PF09704">
    <property type="entry name" value="Cas_Cas5d"/>
    <property type="match status" value="1"/>
</dbReference>
<dbReference type="EMBL" id="MSBD01000020">
    <property type="protein sequence ID" value="ORN30196.1"/>
    <property type="molecule type" value="Genomic_DNA"/>
</dbReference>
<keyword evidence="3" id="KW-1185">Reference proteome</keyword>
<dbReference type="NCBIfam" id="TIGR01868">
    <property type="entry name" value="casD_Cas5e"/>
    <property type="match status" value="1"/>
</dbReference>
<dbReference type="GO" id="GO:0051607">
    <property type="term" value="P:defense response to virus"/>
    <property type="evidence" value="ECO:0007669"/>
    <property type="project" value="UniProtKB-KW"/>
</dbReference>
<dbReference type="RefSeq" id="WP_084989192.1">
    <property type="nucleotide sequence ID" value="NZ_MSAV01000018.1"/>
</dbReference>
<organism evidence="2 3">
    <name type="scientific">Lentilactobacillus parabuchneri</name>
    <dbReference type="NCBI Taxonomy" id="152331"/>
    <lineage>
        <taxon>Bacteria</taxon>
        <taxon>Bacillati</taxon>
        <taxon>Bacillota</taxon>
        <taxon>Bacilli</taxon>
        <taxon>Lactobacillales</taxon>
        <taxon>Lactobacillaceae</taxon>
        <taxon>Lentilactobacillus</taxon>
    </lineage>
</organism>
<dbReference type="GO" id="GO:0043571">
    <property type="term" value="P:maintenance of CRISPR repeat elements"/>
    <property type="evidence" value="ECO:0007669"/>
    <property type="project" value="InterPro"/>
</dbReference>
<accession>A0A1X1FFN9</accession>
<evidence type="ECO:0000313" key="2">
    <source>
        <dbReference type="EMBL" id="ORN30196.1"/>
    </source>
</evidence>
<dbReference type="InterPro" id="IPR010147">
    <property type="entry name" value="CRISPR-assoc_prot_CasD"/>
</dbReference>
<dbReference type="STRING" id="152331.FAM21731_00951"/>
<evidence type="ECO:0000256" key="1">
    <source>
        <dbReference type="ARBA" id="ARBA00023118"/>
    </source>
</evidence>
<dbReference type="CDD" id="cd09645">
    <property type="entry name" value="Cas5_I-E"/>
    <property type="match status" value="1"/>
</dbReference>
<dbReference type="InterPro" id="IPR021124">
    <property type="entry name" value="CRISPR-assoc_prot_Cas5"/>
</dbReference>
<sequence length="246" mass="28468">MKTLTIRLIAPLQSYGNQATFERRTSDDHPSKSAIIGMIAAAMGYKRDDKRIIQLNELSFAVRVDQRGTTLTDFQMAHSKKGDKWVTHRDYLQDAVFVVALGSDDENLISDIELALRRPKFQLFLGRRANVPAGVINPHIFENTDPVSVLSKLEWQASRWYQQRYWHRENKRFVNSLELIADADLLPDKISFVVKDRVISFDQRNRQHGYRPVASDNVDHIKLNQKYIQRNHHEKSETVHDAFGAL</sequence>
<dbReference type="InterPro" id="IPR013422">
    <property type="entry name" value="CRISPR-assoc_prot_Cas5_N"/>
</dbReference>
<dbReference type="NCBIfam" id="TIGR02593">
    <property type="entry name" value="CRISPR_cas5"/>
    <property type="match status" value="1"/>
</dbReference>
<comment type="caution">
    <text evidence="2">The sequence shown here is derived from an EMBL/GenBank/DDBJ whole genome shotgun (WGS) entry which is preliminary data.</text>
</comment>
<name>A0A1X1FFN9_9LACO</name>
<dbReference type="Gene3D" id="3.30.70.2660">
    <property type="match status" value="1"/>
</dbReference>
<proteinExistence type="predicted"/>